<proteinExistence type="predicted"/>
<dbReference type="Proteomes" id="UP000482800">
    <property type="component" value="Unassembled WGS sequence"/>
</dbReference>
<comment type="caution">
    <text evidence="1">The sequence shown here is derived from an EMBL/GenBank/DDBJ whole genome shotgun (WGS) entry which is preliminary data.</text>
</comment>
<gene>
    <name evidence="1" type="ORF">Phou_077950</name>
</gene>
<name>A0A6V8KSN3_9ACTN</name>
<evidence type="ECO:0000313" key="1">
    <source>
        <dbReference type="EMBL" id="GFJ83615.1"/>
    </source>
</evidence>
<protein>
    <submittedName>
        <fullName evidence="1">Uncharacterized protein</fullName>
    </submittedName>
</protein>
<accession>A0A6V8KSN3</accession>
<reference evidence="1 2" key="2">
    <citation type="submission" date="2020-03" db="EMBL/GenBank/DDBJ databases">
        <authorList>
            <person name="Ichikawa N."/>
            <person name="Kimura A."/>
            <person name="Kitahashi Y."/>
            <person name="Uohara A."/>
        </authorList>
    </citation>
    <scope>NUCLEOTIDE SEQUENCE [LARGE SCALE GENOMIC DNA]</scope>
    <source>
        <strain evidence="1 2">NBRC 108639</strain>
    </source>
</reference>
<sequence>MLTLSDSSPHRLSYRGNYWNRKRAEPTVYAREKQQLLQAGYRWQGDYLVPPV</sequence>
<reference evidence="1 2" key="1">
    <citation type="submission" date="2020-03" db="EMBL/GenBank/DDBJ databases">
        <title>Whole genome shotgun sequence of Phytohabitans houttuyneae NBRC 108639.</title>
        <authorList>
            <person name="Komaki H."/>
            <person name="Tamura T."/>
        </authorList>
    </citation>
    <scope>NUCLEOTIDE SEQUENCE [LARGE SCALE GENOMIC DNA]</scope>
    <source>
        <strain evidence="1 2">NBRC 108639</strain>
    </source>
</reference>
<dbReference type="AlphaFoldDB" id="A0A6V8KSN3"/>
<organism evidence="1 2">
    <name type="scientific">Phytohabitans houttuyneae</name>
    <dbReference type="NCBI Taxonomy" id="1076126"/>
    <lineage>
        <taxon>Bacteria</taxon>
        <taxon>Bacillati</taxon>
        <taxon>Actinomycetota</taxon>
        <taxon>Actinomycetes</taxon>
        <taxon>Micromonosporales</taxon>
        <taxon>Micromonosporaceae</taxon>
    </lineage>
</organism>
<keyword evidence="2" id="KW-1185">Reference proteome</keyword>
<evidence type="ECO:0000313" key="2">
    <source>
        <dbReference type="Proteomes" id="UP000482800"/>
    </source>
</evidence>
<dbReference type="EMBL" id="BLPF01000003">
    <property type="protein sequence ID" value="GFJ83615.1"/>
    <property type="molecule type" value="Genomic_DNA"/>
</dbReference>